<dbReference type="GO" id="GO:0016740">
    <property type="term" value="F:transferase activity"/>
    <property type="evidence" value="ECO:0007669"/>
    <property type="project" value="UniProtKB-KW"/>
</dbReference>
<reference evidence="1 2" key="1">
    <citation type="submission" date="2014-11" db="EMBL/GenBank/DDBJ databases">
        <title>Symbiosis island explosion on the genome of extra-slow-growing strains of soybean bradyrhizobia with massive insertion sequences.</title>
        <authorList>
            <person name="Iida T."/>
            <person name="Minamisawa K."/>
        </authorList>
    </citation>
    <scope>NUCLEOTIDE SEQUENCE [LARGE SCALE GENOMIC DNA]</scope>
    <source>
        <strain evidence="1 2">NK6</strain>
    </source>
</reference>
<protein>
    <submittedName>
        <fullName evidence="1">Putative phosphotransferase</fullName>
    </submittedName>
</protein>
<dbReference type="EMBL" id="AP014685">
    <property type="protein sequence ID" value="BAR56555.1"/>
    <property type="molecule type" value="Genomic_DNA"/>
</dbReference>
<gene>
    <name evidence="1" type="ORF">NK6_3378</name>
</gene>
<evidence type="ECO:0000313" key="2">
    <source>
        <dbReference type="Proteomes" id="UP000063308"/>
    </source>
</evidence>
<accession>A0A0E3VU02</accession>
<dbReference type="Proteomes" id="UP000063308">
    <property type="component" value="Chromosome"/>
</dbReference>
<organism evidence="1 2">
    <name type="scientific">Bradyrhizobium diazoefficiens</name>
    <dbReference type="NCBI Taxonomy" id="1355477"/>
    <lineage>
        <taxon>Bacteria</taxon>
        <taxon>Pseudomonadati</taxon>
        <taxon>Pseudomonadota</taxon>
        <taxon>Alphaproteobacteria</taxon>
        <taxon>Hyphomicrobiales</taxon>
        <taxon>Nitrobacteraceae</taxon>
        <taxon>Bradyrhizobium</taxon>
    </lineage>
</organism>
<sequence length="91" mass="9489">MMEEMLPPDSAAACSAGACSAGAWGVSASTSLEAYRALRADQSRWLPIALDIARSHGLDVGAPQVFVTGTNLVVGLGERLILKIFPPLLHA</sequence>
<proteinExistence type="predicted"/>
<keyword evidence="1" id="KW-0808">Transferase</keyword>
<evidence type="ECO:0000313" key="1">
    <source>
        <dbReference type="EMBL" id="BAR56555.1"/>
    </source>
</evidence>
<dbReference type="AlphaFoldDB" id="A0A0E3VU02"/>
<name>A0A0E3VU02_9BRAD</name>